<dbReference type="OrthoDB" id="66982at2759"/>
<dbReference type="GO" id="GO:0046982">
    <property type="term" value="F:protein heterodimerization activity"/>
    <property type="evidence" value="ECO:0007669"/>
    <property type="project" value="InterPro"/>
</dbReference>
<keyword evidence="5 8" id="KW-0804">Transcription</keyword>
<keyword evidence="3 8" id="KW-0805">Transcription regulation</keyword>
<dbReference type="FunFam" id="1.10.20.10:FF:000023">
    <property type="entry name" value="transcription initiation protein SPT3 homolog"/>
    <property type="match status" value="1"/>
</dbReference>
<evidence type="ECO:0000313" key="11">
    <source>
        <dbReference type="Proteomes" id="UP000320333"/>
    </source>
</evidence>
<evidence type="ECO:0000256" key="1">
    <source>
        <dbReference type="ARBA" id="ARBA00004123"/>
    </source>
</evidence>
<dbReference type="GO" id="GO:0006357">
    <property type="term" value="P:regulation of transcription by RNA polymerase II"/>
    <property type="evidence" value="ECO:0007669"/>
    <property type="project" value="InterPro"/>
</dbReference>
<dbReference type="GO" id="GO:0003712">
    <property type="term" value="F:transcription coregulator activity"/>
    <property type="evidence" value="ECO:0007669"/>
    <property type="project" value="InterPro"/>
</dbReference>
<feature type="compositionally biased region" description="Acidic residues" evidence="9">
    <location>
        <begin position="328"/>
        <end position="337"/>
    </location>
</feature>
<dbReference type="PANTHER" id="PTHR11380">
    <property type="entry name" value="TRANSCRIPTION INITIATION FACTOR TFIID/SUPT3-RELATED"/>
    <property type="match status" value="1"/>
</dbReference>
<keyword evidence="4 8" id="KW-0010">Activator</keyword>
<evidence type="ECO:0000256" key="2">
    <source>
        <dbReference type="ARBA" id="ARBA00010743"/>
    </source>
</evidence>
<comment type="subunit">
    <text evidence="8">Component of the Mediator complex.</text>
</comment>
<protein>
    <recommendedName>
        <fullName evidence="8">Mediator of RNA polymerase II transcription subunit 20</fullName>
    </recommendedName>
    <alternativeName>
        <fullName evidence="8">Mediator complex subunit 20</fullName>
    </alternativeName>
</protein>
<evidence type="ECO:0000256" key="8">
    <source>
        <dbReference type="RuleBase" id="RU364152"/>
    </source>
</evidence>
<dbReference type="InterPro" id="IPR013921">
    <property type="entry name" value="Mediator_Med20"/>
</dbReference>
<dbReference type="GO" id="GO:0016592">
    <property type="term" value="C:mediator complex"/>
    <property type="evidence" value="ECO:0007669"/>
    <property type="project" value="InterPro"/>
</dbReference>
<proteinExistence type="inferred from homology"/>
<dbReference type="Pfam" id="PF02269">
    <property type="entry name" value="TFIID-18kDa"/>
    <property type="match status" value="1"/>
</dbReference>
<dbReference type="STRING" id="246404.A0A507E346"/>
<comment type="similarity">
    <text evidence="2 8">Belongs to the Mediator complex subunit 20 family.</text>
</comment>
<dbReference type="CDD" id="cd22926">
    <property type="entry name" value="HFD_SPT3"/>
    <property type="match status" value="1"/>
</dbReference>
<comment type="function">
    <text evidence="8">Component of the Mediator complex, a coactivator involved in the regulated transcription of nearly all RNA polymerase II-dependent genes. Mediator functions as a bridge to convey information from gene-specific regulatory proteins to the basal RNA polymerase II transcription machinery. Mediator is recruited to promoters by direct interactions with regulatory proteins and serves as a scaffold for the assembly of a functional preinitiation complex with RNA polymerase II and the general transcription factors.</text>
</comment>
<comment type="caution">
    <text evidence="10">The sequence shown here is derived from an EMBL/GenBank/DDBJ whole genome shotgun (WGS) entry which is preliminary data.</text>
</comment>
<dbReference type="SUPFAM" id="SSF47113">
    <property type="entry name" value="Histone-fold"/>
    <property type="match status" value="1"/>
</dbReference>
<name>A0A507E346_9FUNG</name>
<evidence type="ECO:0000256" key="3">
    <source>
        <dbReference type="ARBA" id="ARBA00023015"/>
    </source>
</evidence>
<dbReference type="InterPro" id="IPR009072">
    <property type="entry name" value="Histone-fold"/>
</dbReference>
<comment type="similarity">
    <text evidence="7">Belongs to the SPT3 family.</text>
</comment>
<gene>
    <name evidence="8" type="primary">MED20</name>
    <name evidence="10" type="ORF">CcCBS67573_g09222</name>
</gene>
<feature type="region of interest" description="Disordered" evidence="9">
    <location>
        <begin position="318"/>
        <end position="342"/>
    </location>
</feature>
<accession>A0A507E346</accession>
<keyword evidence="11" id="KW-1185">Reference proteome</keyword>
<keyword evidence="6 8" id="KW-0539">Nucleus</keyword>
<sequence>MISRAVHFGQGWALDSSAMVHERLRILFNSGDSATGWTRTVRLYLANTSTSTSTTSINTSNDQPTPTSSTNQKSTSKKLLVMASGGNSFALTTQASTTSSSTQCFVHTDGTELESILARLKTSWTARQAIRIDGTMYTLPNTVLAMIVCVGAVTVGSMPRGVVIEVQVLTDNEQEAVTAIQSFLKKLFRDIPGFTSISVETLVPLTFDAGTGGAEWLKKGPFGVAHSSYSHYRAEIAQMMFVFGDTSEPADETVALVEDLTRTQIGELIIQAVAQALKRSSKSLSPEDIIFLIRNDAKKVNRLKQYLSWKDVRKNVKDKGAAGPTDGVQEDGEELMDNEPSKLKPRKMTVKFSWELVNSFSNLLEENSAFTDAAAGDDPAGTNLDLEPADGIMEDHEARAAYEEQVLRLKVADEITRDMTREEYVYYSECRQASFTFKKAKKFRDWSGLHVLYKNKPASDVFDVLGFLACECVARLTETALKVKKQWDLKDKNSRRGALGGGGSGEEQIGLFGRNAVDQSSLSPRHVQEAFRRLQRTTFPMNNFKGGMIRSPLTIF</sequence>
<feature type="region of interest" description="Disordered" evidence="9">
    <location>
        <begin position="51"/>
        <end position="75"/>
    </location>
</feature>
<evidence type="ECO:0000256" key="7">
    <source>
        <dbReference type="ARBA" id="ARBA00061274"/>
    </source>
</evidence>
<evidence type="ECO:0000313" key="10">
    <source>
        <dbReference type="EMBL" id="TPX57745.1"/>
    </source>
</evidence>
<dbReference type="GO" id="GO:0006366">
    <property type="term" value="P:transcription by RNA polymerase II"/>
    <property type="evidence" value="ECO:0007669"/>
    <property type="project" value="InterPro"/>
</dbReference>
<organism evidence="10 11">
    <name type="scientific">Chytriomyces confervae</name>
    <dbReference type="NCBI Taxonomy" id="246404"/>
    <lineage>
        <taxon>Eukaryota</taxon>
        <taxon>Fungi</taxon>
        <taxon>Fungi incertae sedis</taxon>
        <taxon>Chytridiomycota</taxon>
        <taxon>Chytridiomycota incertae sedis</taxon>
        <taxon>Chytridiomycetes</taxon>
        <taxon>Chytridiales</taxon>
        <taxon>Chytriomycetaceae</taxon>
        <taxon>Chytriomyces</taxon>
    </lineage>
</organism>
<evidence type="ECO:0000256" key="6">
    <source>
        <dbReference type="ARBA" id="ARBA00023242"/>
    </source>
</evidence>
<dbReference type="PANTHER" id="PTHR11380:SF16">
    <property type="entry name" value="TRANSCRIPTION INITIATION PROTEIN SPT3 HOMOLOG"/>
    <property type="match status" value="1"/>
</dbReference>
<evidence type="ECO:0000256" key="5">
    <source>
        <dbReference type="ARBA" id="ARBA00023163"/>
    </source>
</evidence>
<dbReference type="GO" id="GO:0000124">
    <property type="term" value="C:SAGA complex"/>
    <property type="evidence" value="ECO:0007669"/>
    <property type="project" value="UniProtKB-ARBA"/>
</dbReference>
<dbReference type="EMBL" id="QEAP01000760">
    <property type="protein sequence ID" value="TPX57745.1"/>
    <property type="molecule type" value="Genomic_DNA"/>
</dbReference>
<dbReference type="Gene3D" id="1.10.20.10">
    <property type="entry name" value="Histone, subunit A"/>
    <property type="match status" value="1"/>
</dbReference>
<dbReference type="InterPro" id="IPR003195">
    <property type="entry name" value="TFIID_TAF13"/>
</dbReference>
<evidence type="ECO:0000256" key="9">
    <source>
        <dbReference type="SAM" id="MobiDB-lite"/>
    </source>
</evidence>
<dbReference type="AlphaFoldDB" id="A0A507E346"/>
<reference evidence="10 11" key="1">
    <citation type="journal article" date="2019" name="Sci. Rep.">
        <title>Comparative genomics of chytrid fungi reveal insights into the obligate biotrophic and pathogenic lifestyle of Synchytrium endobioticum.</title>
        <authorList>
            <person name="van de Vossenberg B.T.L.H."/>
            <person name="Warris S."/>
            <person name="Nguyen H.D.T."/>
            <person name="van Gent-Pelzer M.P.E."/>
            <person name="Joly D.L."/>
            <person name="van de Geest H.C."/>
            <person name="Bonants P.J.M."/>
            <person name="Smith D.S."/>
            <person name="Levesque C.A."/>
            <person name="van der Lee T.A.J."/>
        </authorList>
    </citation>
    <scope>NUCLEOTIDE SEQUENCE [LARGE SCALE GENOMIC DNA]</scope>
    <source>
        <strain evidence="10 11">CBS 675.73</strain>
    </source>
</reference>
<comment type="subcellular location">
    <subcellularLocation>
        <location evidence="1 8">Nucleus</location>
    </subcellularLocation>
</comment>
<dbReference type="Proteomes" id="UP000320333">
    <property type="component" value="Unassembled WGS sequence"/>
</dbReference>
<evidence type="ECO:0000256" key="4">
    <source>
        <dbReference type="ARBA" id="ARBA00023159"/>
    </source>
</evidence>
<dbReference type="Pfam" id="PF08612">
    <property type="entry name" value="Med20"/>
    <property type="match status" value="1"/>
</dbReference>